<dbReference type="Proteomes" id="UP000007819">
    <property type="component" value="Chromosome X"/>
</dbReference>
<dbReference type="KEGG" id="api:103308506"/>
<name>A0A8R2B314_ACYPI</name>
<dbReference type="InterPro" id="IPR025398">
    <property type="entry name" value="DUF4371"/>
</dbReference>
<sequence length="545" mass="61914">MWSVSTINTRQAIDDLGNLNSGPIQPKIKFPLSKFGVQNRSFSESYFNKFEWVEYSVSADAIFCYACRIFGTGSVEPSFTSIGFRNWKKLSGSREKKDKKLTKLEAHNGTEAHLTSMARWIAYRSGKSHSSVHTQLMSNHKLVVESNRKYVKMLIDIVIHIASQGLAYRGHDESKTSLNRGNFIETCILFSKHIPEFAEKFKSSINYTSHSIQEQLISLCADSVRDTIIQEIGDGVFGVMCDEARCYKEEQMALCVRYTKDLNIHERFLGFIDCSVKQDAQALSQHIFDYFKACNLSDKAQIIGQSYDGASVMAGKFNGVQAKIQNKYPHADTRCLFNTLESIYVHFSYPTKNQKLIDMQKKLGLKIKTIGRISDTRWNCRYKNCDAVLDCYQAIIHVLQEEIENDNDKDVNEALLLSIINVMSNTMQEKNATLGKAVVIINSVITSFETSRTPDSFTDLWQSIQQFADENNVTIEIPYQARGKRKINEPIHLNNFILTTSTSAAAEPIESIEFSPDSLTLAVSVDKFMQLQYEGSLIFIDHYKM</sequence>
<dbReference type="PANTHER" id="PTHR45749:SF37">
    <property type="entry name" value="OS05G0311600 PROTEIN"/>
    <property type="match status" value="1"/>
</dbReference>
<dbReference type="InterPro" id="IPR012337">
    <property type="entry name" value="RNaseH-like_sf"/>
</dbReference>
<dbReference type="Pfam" id="PF14291">
    <property type="entry name" value="DUF4371"/>
    <property type="match status" value="1"/>
</dbReference>
<dbReference type="OrthoDB" id="6617815at2759"/>
<proteinExistence type="predicted"/>
<dbReference type="AlphaFoldDB" id="A0A8R2B314"/>
<dbReference type="PANTHER" id="PTHR45749">
    <property type="match status" value="1"/>
</dbReference>
<keyword evidence="3" id="KW-1185">Reference proteome</keyword>
<dbReference type="GeneID" id="103308506"/>
<reference evidence="2" key="2">
    <citation type="submission" date="2022-06" db="UniProtKB">
        <authorList>
            <consortium name="EnsemblMetazoa"/>
        </authorList>
    </citation>
    <scope>IDENTIFICATION</scope>
</reference>
<evidence type="ECO:0000313" key="3">
    <source>
        <dbReference type="Proteomes" id="UP000007819"/>
    </source>
</evidence>
<protein>
    <recommendedName>
        <fullName evidence="1">TTF-type domain-containing protein</fullName>
    </recommendedName>
</protein>
<feature type="domain" description="TTF-type" evidence="1">
    <location>
        <begin position="38"/>
        <end position="132"/>
    </location>
</feature>
<dbReference type="SUPFAM" id="SSF53098">
    <property type="entry name" value="Ribonuclease H-like"/>
    <property type="match status" value="1"/>
</dbReference>
<evidence type="ECO:0000313" key="2">
    <source>
        <dbReference type="EnsemblMetazoa" id="XP_008180163.1"/>
    </source>
</evidence>
<dbReference type="SMART" id="SM00597">
    <property type="entry name" value="ZnF_TTF"/>
    <property type="match status" value="1"/>
</dbReference>
<dbReference type="InterPro" id="IPR006580">
    <property type="entry name" value="Znf_TTF"/>
</dbReference>
<evidence type="ECO:0000259" key="1">
    <source>
        <dbReference type="SMART" id="SM00597"/>
    </source>
</evidence>
<reference evidence="3" key="1">
    <citation type="submission" date="2010-06" db="EMBL/GenBank/DDBJ databases">
        <authorList>
            <person name="Jiang H."/>
            <person name="Abraham K."/>
            <person name="Ali S."/>
            <person name="Alsbrooks S.L."/>
            <person name="Anim B.N."/>
            <person name="Anosike U.S."/>
            <person name="Attaway T."/>
            <person name="Bandaranaike D.P."/>
            <person name="Battles P.K."/>
            <person name="Bell S.N."/>
            <person name="Bell A.V."/>
            <person name="Beltran B."/>
            <person name="Bickham C."/>
            <person name="Bustamante Y."/>
            <person name="Caleb T."/>
            <person name="Canada A."/>
            <person name="Cardenas V."/>
            <person name="Carter K."/>
            <person name="Chacko J."/>
            <person name="Chandrabose M.N."/>
            <person name="Chavez D."/>
            <person name="Chavez A."/>
            <person name="Chen L."/>
            <person name="Chu H.-S."/>
            <person name="Claassen K.J."/>
            <person name="Cockrell R."/>
            <person name="Collins M."/>
            <person name="Cooper J.A."/>
            <person name="Cree A."/>
            <person name="Curry S.M."/>
            <person name="Da Y."/>
            <person name="Dao M.D."/>
            <person name="Das B."/>
            <person name="Davila M.-L."/>
            <person name="Davy-Carroll L."/>
            <person name="Denson S."/>
            <person name="Dinh H."/>
            <person name="Ebong V.E."/>
            <person name="Edwards J.R."/>
            <person name="Egan A."/>
            <person name="El-Daye J."/>
            <person name="Escobedo L."/>
            <person name="Fernandez S."/>
            <person name="Fernando P.R."/>
            <person name="Flagg N."/>
            <person name="Forbes L.D."/>
            <person name="Fowler R.G."/>
            <person name="Fu Q."/>
            <person name="Gabisi R.A."/>
            <person name="Ganer J."/>
            <person name="Garbino Pronczuk A."/>
            <person name="Garcia R.M."/>
            <person name="Garner T."/>
            <person name="Garrett T.E."/>
            <person name="Gonzalez D.A."/>
            <person name="Hamid H."/>
            <person name="Hawkins E.S."/>
            <person name="Hirani K."/>
            <person name="Hogues M.E."/>
            <person name="Hollins B."/>
            <person name="Hsiao C.-H."/>
            <person name="Jabil R."/>
            <person name="James M.L."/>
            <person name="Jhangiani S.N."/>
            <person name="Johnson B."/>
            <person name="Johnson Q."/>
            <person name="Joshi V."/>
            <person name="Kalu J.B."/>
            <person name="Kam C."/>
            <person name="Kashfia A."/>
            <person name="Keebler J."/>
            <person name="Kisamo H."/>
            <person name="Kovar C.L."/>
            <person name="Lago L.A."/>
            <person name="Lai C.-Y."/>
            <person name="Laidlaw J."/>
            <person name="Lara F."/>
            <person name="Le T.-K."/>
            <person name="Lee S.L."/>
            <person name="Legall F.H."/>
            <person name="Lemon S.J."/>
            <person name="Lewis L.R."/>
            <person name="Li B."/>
            <person name="Liu Y."/>
            <person name="Liu Y.-S."/>
            <person name="Lopez J."/>
            <person name="Lozado R.J."/>
            <person name="Lu J."/>
            <person name="Madu R.C."/>
            <person name="Maheshwari M."/>
            <person name="Maheshwari R."/>
            <person name="Malloy K."/>
            <person name="Martinez E."/>
            <person name="Mathew T."/>
            <person name="Mercado I.C."/>
            <person name="Mercado C."/>
            <person name="Meyer B."/>
            <person name="Montgomery K."/>
            <person name="Morgan M.B."/>
            <person name="Munidasa M."/>
            <person name="Nazareth L.V."/>
            <person name="Nelson J."/>
            <person name="Ng B.M."/>
            <person name="Nguyen N.B."/>
            <person name="Nguyen P.Q."/>
            <person name="Nguyen T."/>
            <person name="Obregon M."/>
            <person name="Okwuonu G.O."/>
            <person name="Onwere C.G."/>
            <person name="Orozco G."/>
            <person name="Parra A."/>
            <person name="Patel S."/>
            <person name="Patil S."/>
            <person name="Perez A."/>
            <person name="Perez Y."/>
            <person name="Pham C."/>
            <person name="Primus E.L."/>
            <person name="Pu L.-L."/>
            <person name="Puazo M."/>
            <person name="Qin X."/>
            <person name="Quiroz J.B."/>
            <person name="Reese J."/>
            <person name="Richards S."/>
            <person name="Rives C.M."/>
            <person name="Robberts R."/>
            <person name="Ruiz S.J."/>
            <person name="Ruiz M.J."/>
            <person name="Santibanez J."/>
            <person name="Schneider B.W."/>
            <person name="Sisson I."/>
            <person name="Smith M."/>
            <person name="Sodergren E."/>
            <person name="Song X.-Z."/>
            <person name="Song B.B."/>
            <person name="Summersgill H."/>
            <person name="Thelus R."/>
            <person name="Thornton R.D."/>
            <person name="Trejos Z.Y."/>
            <person name="Usmani K."/>
            <person name="Vattathil S."/>
            <person name="Villasana D."/>
            <person name="Walker D.L."/>
            <person name="Wang S."/>
            <person name="Wang K."/>
            <person name="White C.S."/>
            <person name="Williams A.C."/>
            <person name="Williamson J."/>
            <person name="Wilson K."/>
            <person name="Woghiren I.O."/>
            <person name="Woodworth J.R."/>
            <person name="Worley K.C."/>
            <person name="Wright R.A."/>
            <person name="Wu W."/>
            <person name="Young L."/>
            <person name="Zhang L."/>
            <person name="Zhang J."/>
            <person name="Zhu Y."/>
            <person name="Muzny D.M."/>
            <person name="Weinstock G."/>
            <person name="Gibbs R.A."/>
        </authorList>
    </citation>
    <scope>NUCLEOTIDE SEQUENCE [LARGE SCALE GENOMIC DNA]</scope>
    <source>
        <strain evidence="3">LSR1</strain>
    </source>
</reference>
<dbReference type="EnsemblMetazoa" id="XM_008181941.1">
    <property type="protein sequence ID" value="XP_008180163.1"/>
    <property type="gene ID" value="LOC103308506"/>
</dbReference>
<accession>A0A8R2B314</accession>
<organism evidence="2 3">
    <name type="scientific">Acyrthosiphon pisum</name>
    <name type="common">Pea aphid</name>
    <dbReference type="NCBI Taxonomy" id="7029"/>
    <lineage>
        <taxon>Eukaryota</taxon>
        <taxon>Metazoa</taxon>
        <taxon>Ecdysozoa</taxon>
        <taxon>Arthropoda</taxon>
        <taxon>Hexapoda</taxon>
        <taxon>Insecta</taxon>
        <taxon>Pterygota</taxon>
        <taxon>Neoptera</taxon>
        <taxon>Paraneoptera</taxon>
        <taxon>Hemiptera</taxon>
        <taxon>Sternorrhyncha</taxon>
        <taxon>Aphidomorpha</taxon>
        <taxon>Aphidoidea</taxon>
        <taxon>Aphididae</taxon>
        <taxon>Macrosiphini</taxon>
        <taxon>Acyrthosiphon</taxon>
    </lineage>
</organism>
<dbReference type="RefSeq" id="XP_008180163.1">
    <property type="nucleotide sequence ID" value="XM_008181941.1"/>
</dbReference>